<keyword evidence="2" id="KW-0433">Leucine-rich repeat</keyword>
<dbReference type="Gene3D" id="3.80.10.10">
    <property type="entry name" value="Ribonuclease Inhibitor"/>
    <property type="match status" value="2"/>
</dbReference>
<keyword evidence="3" id="KW-0677">Repeat</keyword>
<dbReference type="SMR" id="A0A836GV89"/>
<accession>A0A836GV89</accession>
<dbReference type="GeneID" id="92361611"/>
<evidence type="ECO:0000256" key="1">
    <source>
        <dbReference type="ARBA" id="ARBA00022468"/>
    </source>
</evidence>
<dbReference type="RefSeq" id="XP_067063450.1">
    <property type="nucleotide sequence ID" value="XM_067207677.1"/>
</dbReference>
<reference evidence="5" key="1">
    <citation type="journal article" date="2021" name="Microbiol. Resour. Announc.">
        <title>LGAAP: Leishmaniinae Genome Assembly and Annotation Pipeline.</title>
        <authorList>
            <person name="Almutairi H."/>
            <person name="Urbaniak M.D."/>
            <person name="Bates M.D."/>
            <person name="Jariyapan N."/>
            <person name="Kwakye-Nuako G."/>
            <person name="Thomaz-Soccol V."/>
            <person name="Al-Salem W.S."/>
            <person name="Dillon R.J."/>
            <person name="Bates P.A."/>
            <person name="Gatherer D."/>
        </authorList>
    </citation>
    <scope>NUCLEOTIDE SEQUENCE [LARGE SCALE GENOMIC DNA]</scope>
</reference>
<evidence type="ECO:0000256" key="2">
    <source>
        <dbReference type="ARBA" id="ARBA00022614"/>
    </source>
</evidence>
<evidence type="ECO:0000256" key="3">
    <source>
        <dbReference type="ARBA" id="ARBA00022737"/>
    </source>
</evidence>
<keyword evidence="1" id="KW-0343">GTPase activation</keyword>
<dbReference type="GO" id="GO:0005096">
    <property type="term" value="F:GTPase activator activity"/>
    <property type="evidence" value="ECO:0007669"/>
    <property type="project" value="UniProtKB-KW"/>
</dbReference>
<sequence length="745" mass="80653">MRWLRRCWGPQRTALSSCQRMWSLDAVVSAPQASVEGLLSQVRKEAAASPVWSVDFCALLERCSALGCSSPPSRVQLMGRVAAALASVLNAGDAPSVTALSFTLPTSGAVMTVQQLCKTTPILASLVSLELVIDTRAVGIQSDGMEDTGGHEVAALLRELAAYQRRSAGQSCWTSLSVHSRDTRVPVVVSTSSHTQPQHDAMQPLWNDITVSALAELLTAAPWTQVALCHADLTPSTFRTRQKLWASFGSLHASLKALDLTGVRHARELVAARQLRRLIHISSLDVGNTLLEEDALQCLLMDVQEGVGGWWLLQHLGLAQCEVSEAVVTLLHDQYEQHARDEVPLLESLNVSGARLPRRAAFVMAKCLMQCTRLRHLQTRHCHLQSASLEDMAAALRHATGLQTWVLCLNKLGDEGVAALTKYARCWPSLEGMDLSRCRLTCASVHALSRALPGWNRLQSLRLVGNDLRWQAPHTFSSSSEVGGSENCRDTCGLFAYDPAYMKGHGSSAKVPTSYELERRDRKEGRQRYKGTEEFFEEAAAITSPMEALGEALSMCSQLRVLDLSDCAMADAQLVQFSTHFAGAALEELRLSANPLFAAVAALDALEEVLWRTPSLSVLDLSFTAFGDLGVSMVCDGTAGESGGVLKSMAGLHTLQLSGCAVGSLGWESLAAVVSQLTALRHFALSHNPVSEVVLVEELLRQLGKVPTLHSVNLAGCVDSAEAVRRLQDSAECCALRRRGVQVLL</sequence>
<dbReference type="Proteomes" id="UP000674143">
    <property type="component" value="Unassembled WGS sequence"/>
</dbReference>
<dbReference type="GO" id="GO:0005634">
    <property type="term" value="C:nucleus"/>
    <property type="evidence" value="ECO:0007669"/>
    <property type="project" value="TreeGrafter"/>
</dbReference>
<dbReference type="GO" id="GO:0006913">
    <property type="term" value="P:nucleocytoplasmic transport"/>
    <property type="evidence" value="ECO:0007669"/>
    <property type="project" value="TreeGrafter"/>
</dbReference>
<comment type="caution">
    <text evidence="4">The sequence shown here is derived from an EMBL/GenBank/DDBJ whole genome shotgun (WGS) entry which is preliminary data.</text>
</comment>
<dbReference type="SUPFAM" id="SSF52047">
    <property type="entry name" value="RNI-like"/>
    <property type="match status" value="2"/>
</dbReference>
<dbReference type="Pfam" id="PF13516">
    <property type="entry name" value="LRR_6"/>
    <property type="match status" value="1"/>
</dbReference>
<protein>
    <recommendedName>
        <fullName evidence="6">Leucine-rich repeat protein (LRRP)</fullName>
    </recommendedName>
</protein>
<proteinExistence type="predicted"/>
<dbReference type="PANTHER" id="PTHR24113">
    <property type="entry name" value="RAN GTPASE-ACTIVATING PROTEIN 1"/>
    <property type="match status" value="1"/>
</dbReference>
<dbReference type="InterPro" id="IPR027038">
    <property type="entry name" value="RanGap"/>
</dbReference>
<dbReference type="PANTHER" id="PTHR24113:SF12">
    <property type="entry name" value="RAN GTPASE-ACTIVATING PROTEIN 1"/>
    <property type="match status" value="1"/>
</dbReference>
<evidence type="ECO:0000313" key="5">
    <source>
        <dbReference type="Proteomes" id="UP000674143"/>
    </source>
</evidence>
<dbReference type="GO" id="GO:0005829">
    <property type="term" value="C:cytosol"/>
    <property type="evidence" value="ECO:0007669"/>
    <property type="project" value="TreeGrafter"/>
</dbReference>
<keyword evidence="5" id="KW-1185">Reference proteome</keyword>
<dbReference type="GO" id="GO:0048471">
    <property type="term" value="C:perinuclear region of cytoplasm"/>
    <property type="evidence" value="ECO:0007669"/>
    <property type="project" value="TreeGrafter"/>
</dbReference>
<organism evidence="4 5">
    <name type="scientific">Leishmania orientalis</name>
    <dbReference type="NCBI Taxonomy" id="2249476"/>
    <lineage>
        <taxon>Eukaryota</taxon>
        <taxon>Discoba</taxon>
        <taxon>Euglenozoa</taxon>
        <taxon>Kinetoplastea</taxon>
        <taxon>Metakinetoplastina</taxon>
        <taxon>Trypanosomatida</taxon>
        <taxon>Trypanosomatidae</taxon>
        <taxon>Leishmaniinae</taxon>
        <taxon>Leishmania</taxon>
    </lineage>
</organism>
<dbReference type="InterPro" id="IPR032675">
    <property type="entry name" value="LRR_dom_sf"/>
</dbReference>
<dbReference type="GO" id="GO:0031267">
    <property type="term" value="F:small GTPase binding"/>
    <property type="evidence" value="ECO:0007669"/>
    <property type="project" value="TreeGrafter"/>
</dbReference>
<name>A0A836GV89_9TRYP</name>
<evidence type="ECO:0000313" key="4">
    <source>
        <dbReference type="EMBL" id="KAG5479739.1"/>
    </source>
</evidence>
<dbReference type="SMART" id="SM00368">
    <property type="entry name" value="LRR_RI"/>
    <property type="match status" value="5"/>
</dbReference>
<dbReference type="KEGG" id="loi:92361611"/>
<dbReference type="EMBL" id="JAFHLR010000021">
    <property type="protein sequence ID" value="KAG5479739.1"/>
    <property type="molecule type" value="Genomic_DNA"/>
</dbReference>
<evidence type="ECO:0008006" key="6">
    <source>
        <dbReference type="Google" id="ProtNLM"/>
    </source>
</evidence>
<reference evidence="5" key="2">
    <citation type="journal article" date="2021" name="Sci. Data">
        <title>Chromosome-scale genome sequencing, assembly and annotation of six genomes from subfamily Leishmaniinae.</title>
        <authorList>
            <person name="Almutairi H."/>
            <person name="Urbaniak M.D."/>
            <person name="Bates M.D."/>
            <person name="Jariyapan N."/>
            <person name="Kwakye-Nuako G."/>
            <person name="Thomaz Soccol V."/>
            <person name="Al-Salem W.S."/>
            <person name="Dillon R.J."/>
            <person name="Bates P.A."/>
            <person name="Gatherer D."/>
        </authorList>
    </citation>
    <scope>NUCLEOTIDE SEQUENCE [LARGE SCALE GENOMIC DNA]</scope>
</reference>
<gene>
    <name evidence="4" type="ORF">LSCM4_05746</name>
</gene>
<dbReference type="AlphaFoldDB" id="A0A836GV89"/>
<dbReference type="InterPro" id="IPR001611">
    <property type="entry name" value="Leu-rich_rpt"/>
</dbReference>